<keyword evidence="5" id="KW-0004">4Fe-4S</keyword>
<comment type="pathway">
    <text evidence="3">Nitrogen metabolism.</text>
</comment>
<keyword evidence="6" id="KW-0028">Amino-acid biosynthesis</keyword>
<dbReference type="InterPro" id="IPR023753">
    <property type="entry name" value="FAD/NAD-binding_dom"/>
</dbReference>
<dbReference type="InterPro" id="IPR028261">
    <property type="entry name" value="DPD_II"/>
</dbReference>
<dbReference type="KEGG" id="mpaf:R5R33_08425"/>
<dbReference type="GO" id="GO:0004355">
    <property type="term" value="F:glutamate synthase (NADPH) activity"/>
    <property type="evidence" value="ECO:0007669"/>
    <property type="project" value="UniProtKB-EC"/>
</dbReference>
<dbReference type="Gene3D" id="3.50.50.60">
    <property type="entry name" value="FAD/NAD(P)-binding domain"/>
    <property type="match status" value="2"/>
</dbReference>
<evidence type="ECO:0000256" key="7">
    <source>
        <dbReference type="ARBA" id="ARBA00022723"/>
    </source>
</evidence>
<dbReference type="PANTHER" id="PTHR42783">
    <property type="entry name" value="GLUTAMATE SYNTHASE [NADPH] SMALL CHAIN"/>
    <property type="match status" value="1"/>
</dbReference>
<evidence type="ECO:0000256" key="13">
    <source>
        <dbReference type="ARBA" id="ARBA00037898"/>
    </source>
</evidence>
<keyword evidence="11" id="KW-0411">Iron-sulfur</keyword>
<dbReference type="Pfam" id="PF14691">
    <property type="entry name" value="Fer4_20"/>
    <property type="match status" value="1"/>
</dbReference>
<evidence type="ECO:0000256" key="14">
    <source>
        <dbReference type="ARBA" id="ARBA00048151"/>
    </source>
</evidence>
<evidence type="ECO:0000256" key="6">
    <source>
        <dbReference type="ARBA" id="ARBA00022605"/>
    </source>
</evidence>
<dbReference type="InterPro" id="IPR006006">
    <property type="entry name" value="GltD-like"/>
</dbReference>
<dbReference type="FunFam" id="3.50.50.60:FF:000068">
    <property type="entry name" value="Glutamate synthase small subunit"/>
    <property type="match status" value="1"/>
</dbReference>
<proteinExistence type="predicted"/>
<dbReference type="Pfam" id="PF07992">
    <property type="entry name" value="Pyr_redox_2"/>
    <property type="match status" value="1"/>
</dbReference>
<dbReference type="EMBL" id="CP137555">
    <property type="protein sequence ID" value="WOX07145.1"/>
    <property type="molecule type" value="Genomic_DNA"/>
</dbReference>
<evidence type="ECO:0000256" key="17">
    <source>
        <dbReference type="ARBA" id="ARBA00080114"/>
    </source>
</evidence>
<reference evidence="20 21" key="1">
    <citation type="submission" date="2023-10" db="EMBL/GenBank/DDBJ databases">
        <title>Description of Microbulbifer bruguierae sp. nov., isolated from the sediments of mangrove plant Bruguiera sexangula and comparative genomic analyses of the genus Microbulbifer.</title>
        <authorList>
            <person name="Long M."/>
        </authorList>
    </citation>
    <scope>NUCLEOTIDE SEQUENCE [LARGE SCALE GENOMIC DNA]</scope>
    <source>
        <strain evidence="20 21">SPO729</strain>
    </source>
</reference>
<dbReference type="NCBIfam" id="TIGR01318">
    <property type="entry name" value="gltD_gamma_fam"/>
    <property type="match status" value="1"/>
</dbReference>
<dbReference type="AlphaFoldDB" id="A0AAU0N451"/>
<feature type="domain" description="Dihydroprymidine dehydrogenase" evidence="19">
    <location>
        <begin position="28"/>
        <end position="135"/>
    </location>
</feature>
<accession>A0AAU0N451</accession>
<evidence type="ECO:0000256" key="12">
    <source>
        <dbReference type="ARBA" id="ARBA00023164"/>
    </source>
</evidence>
<evidence type="ECO:0000259" key="18">
    <source>
        <dbReference type="Pfam" id="PF07992"/>
    </source>
</evidence>
<dbReference type="RefSeq" id="WP_318955576.1">
    <property type="nucleotide sequence ID" value="NZ_CP137555.1"/>
</dbReference>
<keyword evidence="12" id="KW-0314">Glutamate biosynthesis</keyword>
<dbReference type="PANTHER" id="PTHR42783:SF3">
    <property type="entry name" value="GLUTAMATE SYNTHASE [NADPH] SMALL CHAIN-RELATED"/>
    <property type="match status" value="1"/>
</dbReference>
<feature type="domain" description="FAD/NAD(P)-binding" evidence="18">
    <location>
        <begin position="151"/>
        <end position="459"/>
    </location>
</feature>
<dbReference type="GO" id="GO:0051539">
    <property type="term" value="F:4 iron, 4 sulfur cluster binding"/>
    <property type="evidence" value="ECO:0007669"/>
    <property type="project" value="UniProtKB-KW"/>
</dbReference>
<keyword evidence="21" id="KW-1185">Reference proteome</keyword>
<keyword evidence="8" id="KW-0521">NADP</keyword>
<dbReference type="GO" id="GO:0006537">
    <property type="term" value="P:glutamate biosynthetic process"/>
    <property type="evidence" value="ECO:0007669"/>
    <property type="project" value="UniProtKB-KW"/>
</dbReference>
<protein>
    <recommendedName>
        <fullName evidence="16">Glutamate synthase [NADPH] small chain</fullName>
        <ecNumber evidence="4">1.4.1.13</ecNumber>
    </recommendedName>
    <alternativeName>
        <fullName evidence="17">Glutamate synthase subunit beta</fullName>
    </alternativeName>
</protein>
<evidence type="ECO:0000259" key="19">
    <source>
        <dbReference type="Pfam" id="PF14691"/>
    </source>
</evidence>
<evidence type="ECO:0000256" key="8">
    <source>
        <dbReference type="ARBA" id="ARBA00022857"/>
    </source>
</evidence>
<keyword evidence="9" id="KW-0560">Oxidoreductase</keyword>
<dbReference type="FunFam" id="1.10.1060.10:FF:000004">
    <property type="entry name" value="Glutamate synthase, small subunit"/>
    <property type="match status" value="1"/>
</dbReference>
<dbReference type="InterPro" id="IPR009051">
    <property type="entry name" value="Helical_ferredxn"/>
</dbReference>
<comment type="cofactor">
    <cofactor evidence="1">
        <name>[4Fe-4S] cluster</name>
        <dbReference type="ChEBI" id="CHEBI:49883"/>
    </cofactor>
</comment>
<dbReference type="InterPro" id="IPR036188">
    <property type="entry name" value="FAD/NAD-bd_sf"/>
</dbReference>
<dbReference type="SUPFAM" id="SSF51971">
    <property type="entry name" value="Nucleotide-binding domain"/>
    <property type="match status" value="1"/>
</dbReference>
<gene>
    <name evidence="20" type="ORF">R5R33_08425</name>
</gene>
<dbReference type="FunFam" id="3.50.50.60:FF:000077">
    <property type="entry name" value="Glutamate synthase small subunit"/>
    <property type="match status" value="1"/>
</dbReference>
<dbReference type="Gene3D" id="1.10.1060.10">
    <property type="entry name" value="Alpha-helical ferredoxin"/>
    <property type="match status" value="1"/>
</dbReference>
<dbReference type="SUPFAM" id="SSF46548">
    <property type="entry name" value="alpha-helical ferredoxin"/>
    <property type="match status" value="1"/>
</dbReference>
<evidence type="ECO:0000256" key="1">
    <source>
        <dbReference type="ARBA" id="ARBA00001966"/>
    </source>
</evidence>
<evidence type="ECO:0000256" key="9">
    <source>
        <dbReference type="ARBA" id="ARBA00023002"/>
    </source>
</evidence>
<evidence type="ECO:0000256" key="10">
    <source>
        <dbReference type="ARBA" id="ARBA00023004"/>
    </source>
</evidence>
<organism evidence="20 21">
    <name type="scientific">Microbulbifer pacificus</name>
    <dbReference type="NCBI Taxonomy" id="407164"/>
    <lineage>
        <taxon>Bacteria</taxon>
        <taxon>Pseudomonadati</taxon>
        <taxon>Pseudomonadota</taxon>
        <taxon>Gammaproteobacteria</taxon>
        <taxon>Cellvibrionales</taxon>
        <taxon>Microbulbiferaceae</taxon>
        <taxon>Microbulbifer</taxon>
    </lineage>
</organism>
<evidence type="ECO:0000256" key="4">
    <source>
        <dbReference type="ARBA" id="ARBA00012079"/>
    </source>
</evidence>
<evidence type="ECO:0000256" key="11">
    <source>
        <dbReference type="ARBA" id="ARBA00023014"/>
    </source>
</evidence>
<comment type="pathway">
    <text evidence="2">Energy metabolism; nitrogen metabolism.</text>
</comment>
<comment type="catalytic activity">
    <reaction evidence="14">
        <text>2 L-glutamate + NADP(+) = L-glutamine + 2-oxoglutarate + NADPH + H(+)</text>
        <dbReference type="Rhea" id="RHEA:15501"/>
        <dbReference type="ChEBI" id="CHEBI:15378"/>
        <dbReference type="ChEBI" id="CHEBI:16810"/>
        <dbReference type="ChEBI" id="CHEBI:29985"/>
        <dbReference type="ChEBI" id="CHEBI:57783"/>
        <dbReference type="ChEBI" id="CHEBI:58349"/>
        <dbReference type="ChEBI" id="CHEBI:58359"/>
        <dbReference type="EC" id="1.4.1.13"/>
    </reaction>
</comment>
<keyword evidence="10" id="KW-0408">Iron</keyword>
<dbReference type="PRINTS" id="PR00419">
    <property type="entry name" value="ADXRDTASE"/>
</dbReference>
<evidence type="ECO:0000256" key="5">
    <source>
        <dbReference type="ARBA" id="ARBA00022485"/>
    </source>
</evidence>
<comment type="pathway">
    <text evidence="13">Amino-acid biosynthesis; L-glutamate biosynthesis via GLT pathway; L-glutamate from 2-oxoglutarate and L-glutamine (NADP(+) route): step 1/1.</text>
</comment>
<dbReference type="EC" id="1.4.1.13" evidence="4"/>
<sequence>MSQRLNNDFQFIDVGRVDPAKKDIITRTNQFVEIYQPFTERQVASQAHRCLDCGNPYCEWKCPVHNYIPNWLRLISEGNIMEAAELSHQTNSLPEVCGRVCPQDRLCEGACTLNDGFGAVTIGNAEKYITDTAFALGWRPDVSAVKKTDKRVAIVGAGPAGLACADVLVRNGVQPVVFDKHPEIGGLLTFGIPEFKLEKSVMQQRRAIFTEMGVEFCLETEIGKDITFDQLMADYDAVFLGMGTYNYMKGGFPGEDLAGVYDALPFLISNVNRNMGWEKSAEDFISVDGKRVVVLGGGDTAMDCNRTSIRQGAKRVTCAYRRDEENMPGSRREVANAKEEGVRFLFNRQPVEIVGDGKVEGVKVVTTQLGEPDEKGRRRPEVVPGSEQVIPADVVLVAFGFRPSPADWFGEHNIQVAEWGGVVAPEQQKFKFQTSNDKVFAGGDMVRGSDLVVTAIWEGRQAAEGILDYLKV</sequence>
<dbReference type="GO" id="GO:0046872">
    <property type="term" value="F:metal ion binding"/>
    <property type="evidence" value="ECO:0007669"/>
    <property type="project" value="UniProtKB-KW"/>
</dbReference>
<evidence type="ECO:0000313" key="21">
    <source>
        <dbReference type="Proteomes" id="UP001302477"/>
    </source>
</evidence>
<evidence type="ECO:0000256" key="2">
    <source>
        <dbReference type="ARBA" id="ARBA00004802"/>
    </source>
</evidence>
<evidence type="ECO:0000313" key="20">
    <source>
        <dbReference type="EMBL" id="WOX07145.1"/>
    </source>
</evidence>
<dbReference type="Proteomes" id="UP001302477">
    <property type="component" value="Chromosome"/>
</dbReference>
<evidence type="ECO:0000256" key="15">
    <source>
        <dbReference type="ARBA" id="ARBA00053198"/>
    </source>
</evidence>
<evidence type="ECO:0000256" key="3">
    <source>
        <dbReference type="ARBA" id="ARBA00004909"/>
    </source>
</evidence>
<keyword evidence="7" id="KW-0479">Metal-binding</keyword>
<name>A0AAU0N451_9GAMM</name>
<evidence type="ECO:0000256" key="16">
    <source>
        <dbReference type="ARBA" id="ARBA00073489"/>
    </source>
</evidence>
<comment type="function">
    <text evidence="15">Catalyzes the conversion of L-glutamine and 2-oxoglutarate into two molecules of L-glutamate.</text>
</comment>